<feature type="domain" description="Lnb N-terminal periplasmic" evidence="2">
    <location>
        <begin position="122"/>
        <end position="277"/>
    </location>
</feature>
<evidence type="ECO:0000259" key="2">
    <source>
        <dbReference type="Pfam" id="PF13387"/>
    </source>
</evidence>
<keyword evidence="1" id="KW-0472">Membrane</keyword>
<dbReference type="OrthoDB" id="274718at2"/>
<dbReference type="Pfam" id="PF13387">
    <property type="entry name" value="Lnb_N"/>
    <property type="match status" value="1"/>
</dbReference>
<protein>
    <recommendedName>
        <fullName evidence="2">Lnb N-terminal periplasmic domain-containing protein</fullName>
    </recommendedName>
</protein>
<dbReference type="InterPro" id="IPR025178">
    <property type="entry name" value="Lnb_N"/>
</dbReference>
<gene>
    <name evidence="3" type="ORF">SAMN05216421_1168</name>
</gene>
<evidence type="ECO:0000256" key="1">
    <source>
        <dbReference type="SAM" id="Phobius"/>
    </source>
</evidence>
<dbReference type="Proteomes" id="UP000243207">
    <property type="component" value="Chromosome I"/>
</dbReference>
<name>A0A1H1QLS5_9GAMM</name>
<feature type="transmembrane region" description="Helical" evidence="1">
    <location>
        <begin position="60"/>
        <end position="78"/>
    </location>
</feature>
<dbReference type="AlphaFoldDB" id="A0A1H1QLS5"/>
<feature type="transmembrane region" description="Helical" evidence="1">
    <location>
        <begin position="34"/>
        <end position="53"/>
    </location>
</feature>
<proteinExistence type="predicted"/>
<keyword evidence="1" id="KW-1133">Transmembrane helix</keyword>
<keyword evidence="1" id="KW-0812">Transmembrane</keyword>
<dbReference type="EMBL" id="LT629736">
    <property type="protein sequence ID" value="SDS24408.1"/>
    <property type="molecule type" value="Genomic_DNA"/>
</dbReference>
<evidence type="ECO:0000313" key="4">
    <source>
        <dbReference type="Proteomes" id="UP000243207"/>
    </source>
</evidence>
<sequence>MLRMIVLSIFTLVVVLSSVWSVLALWFQLPWPTPARIAVAGCWILLALASLWLAWSGRHWSGAGTYVLMFAVLMLWWGRLEPSHQRQWADDLAHITTGTVEGDQVTLEHVRNFTWRSRDDYDELWETRSYDLSRLRSVDLITSEWGMPGIAHVLVSFGFDTGEFITFTVEIRRERNESFSAIGGFFKQFELAVLATDENDAVRVRTNVREEQAHIYRVSMPESAMRDLFMAYVNEANQLASEARFYHTVTANCTIIVYNMMRRIVDGLPLDHRLLLSARLPSYVKDVGGLQDSPLEELKERGRFSERARNIDQAEEFSEVIRRGVPGWEGKL</sequence>
<reference evidence="4" key="1">
    <citation type="submission" date="2016-10" db="EMBL/GenBank/DDBJ databases">
        <authorList>
            <person name="Varghese N."/>
            <person name="Submissions S."/>
        </authorList>
    </citation>
    <scope>NUCLEOTIDE SEQUENCE [LARGE SCALE GENOMIC DNA]</scope>
    <source>
        <strain evidence="4">NRRL B-51270</strain>
    </source>
</reference>
<accession>A0A1H1QLS5</accession>
<organism evidence="3 4">
    <name type="scientific">Halopseudomonas xinjiangensis</name>
    <dbReference type="NCBI Taxonomy" id="487184"/>
    <lineage>
        <taxon>Bacteria</taxon>
        <taxon>Pseudomonadati</taxon>
        <taxon>Pseudomonadota</taxon>
        <taxon>Gammaproteobacteria</taxon>
        <taxon>Pseudomonadales</taxon>
        <taxon>Pseudomonadaceae</taxon>
        <taxon>Halopseudomonas</taxon>
    </lineage>
</organism>
<evidence type="ECO:0000313" key="3">
    <source>
        <dbReference type="EMBL" id="SDS24408.1"/>
    </source>
</evidence>
<keyword evidence="4" id="KW-1185">Reference proteome</keyword>
<dbReference type="STRING" id="487184.SAMN05216421_1168"/>